<keyword evidence="1" id="KW-0812">Transmembrane</keyword>
<protein>
    <submittedName>
        <fullName evidence="2">Uncharacterized protein</fullName>
    </submittedName>
</protein>
<feature type="transmembrane region" description="Helical" evidence="1">
    <location>
        <begin position="6"/>
        <end position="28"/>
    </location>
</feature>
<keyword evidence="1" id="KW-0472">Membrane</keyword>
<keyword evidence="1" id="KW-1133">Transmembrane helix</keyword>
<dbReference type="EMBL" id="PYNF01000024">
    <property type="protein sequence ID" value="PSU94347.1"/>
    <property type="molecule type" value="Genomic_DNA"/>
</dbReference>
<evidence type="ECO:0000256" key="1">
    <source>
        <dbReference type="SAM" id="Phobius"/>
    </source>
</evidence>
<dbReference type="AlphaFoldDB" id="A0A2T3KDB0"/>
<organism evidence="2 3">
    <name type="scientific">Photobacterium kishitanii</name>
    <dbReference type="NCBI Taxonomy" id="318456"/>
    <lineage>
        <taxon>Bacteria</taxon>
        <taxon>Pseudomonadati</taxon>
        <taxon>Pseudomonadota</taxon>
        <taxon>Gammaproteobacteria</taxon>
        <taxon>Vibrionales</taxon>
        <taxon>Vibrionaceae</taxon>
        <taxon>Photobacterium</taxon>
    </lineage>
</organism>
<reference evidence="2 3" key="1">
    <citation type="submission" date="2018-01" db="EMBL/GenBank/DDBJ databases">
        <title>Whole genome sequencing of Histamine producing bacteria.</title>
        <authorList>
            <person name="Butler K."/>
        </authorList>
    </citation>
    <scope>NUCLEOTIDE SEQUENCE [LARGE SCALE GENOMIC DNA]</scope>
    <source>
        <strain evidence="2 3">FS-7.2</strain>
    </source>
</reference>
<proteinExistence type="predicted"/>
<evidence type="ECO:0000313" key="2">
    <source>
        <dbReference type="EMBL" id="PSU94347.1"/>
    </source>
</evidence>
<gene>
    <name evidence="2" type="ORF">C9J27_19930</name>
</gene>
<sequence length="259" mass="29063">MTVNQYTGHIALILSCMFVGIVSNQATIHVELIRGITHSLLQATLLYALLRLCASIYLIRYSIVLLIVITFFVQLSYHSTLTTNIIVNIINASNHDIINFSQHHVIEILITSGITLILALAPFPKSTLITYSVSAVGFSYLLVPLLLQLPHVYQNSAYQNYLNKGGSRSYSNSFYTIEYTLYKLSPRLPLFSTLIAISDTINLYYIQTKTTLSLAPTYPNNTSLPLCTIDMIPYNSQSITAKTVDLFTFKYTTLSIINR</sequence>
<feature type="transmembrane region" description="Helical" evidence="1">
    <location>
        <begin position="65"/>
        <end position="92"/>
    </location>
</feature>
<evidence type="ECO:0000313" key="3">
    <source>
        <dbReference type="Proteomes" id="UP000241426"/>
    </source>
</evidence>
<feature type="transmembrane region" description="Helical" evidence="1">
    <location>
        <begin position="129"/>
        <end position="147"/>
    </location>
</feature>
<feature type="transmembrane region" description="Helical" evidence="1">
    <location>
        <begin position="104"/>
        <end position="123"/>
    </location>
</feature>
<accession>A0A2T3KDB0</accession>
<comment type="caution">
    <text evidence="2">The sequence shown here is derived from an EMBL/GenBank/DDBJ whole genome shotgun (WGS) entry which is preliminary data.</text>
</comment>
<name>A0A2T3KDB0_9GAMM</name>
<dbReference type="Proteomes" id="UP000241426">
    <property type="component" value="Unassembled WGS sequence"/>
</dbReference>